<gene>
    <name evidence="2" type="ORF">L21SP5_00360</name>
</gene>
<keyword evidence="3" id="KW-1185">Reference proteome</keyword>
<dbReference type="AlphaFoldDB" id="A0A0S2HVG8"/>
<evidence type="ECO:0000313" key="2">
    <source>
        <dbReference type="EMBL" id="ALO14039.1"/>
    </source>
</evidence>
<organism evidence="2 3">
    <name type="scientific">Salinivirga cyanobacteriivorans</name>
    <dbReference type="NCBI Taxonomy" id="1307839"/>
    <lineage>
        <taxon>Bacteria</taxon>
        <taxon>Pseudomonadati</taxon>
        <taxon>Bacteroidota</taxon>
        <taxon>Bacteroidia</taxon>
        <taxon>Bacteroidales</taxon>
        <taxon>Salinivirgaceae</taxon>
        <taxon>Salinivirga</taxon>
    </lineage>
</organism>
<proteinExistence type="predicted"/>
<evidence type="ECO:0000313" key="3">
    <source>
        <dbReference type="Proteomes" id="UP000064893"/>
    </source>
</evidence>
<dbReference type="PANTHER" id="PTHR34310">
    <property type="entry name" value="DUF427 DOMAIN PROTEIN (AFU_ORTHOLOGUE AFUA_3G02220)"/>
    <property type="match status" value="1"/>
</dbReference>
<evidence type="ECO:0000259" key="1">
    <source>
        <dbReference type="Pfam" id="PF04248"/>
    </source>
</evidence>
<dbReference type="Pfam" id="PF04248">
    <property type="entry name" value="NTP_transf_9"/>
    <property type="match status" value="1"/>
</dbReference>
<dbReference type="Proteomes" id="UP000064893">
    <property type="component" value="Chromosome"/>
</dbReference>
<dbReference type="OrthoDB" id="119916at2"/>
<dbReference type="RefSeq" id="WP_057951628.1">
    <property type="nucleotide sequence ID" value="NZ_CP013118.1"/>
</dbReference>
<reference evidence="2 3" key="1">
    <citation type="submission" date="2015-11" db="EMBL/GenBank/DDBJ databases">
        <title>Description and complete genome sequence of a novel strain predominating in hypersaline microbial mats and representing a new family of the Bacteriodetes phylum.</title>
        <authorList>
            <person name="Spring S."/>
            <person name="Bunk B."/>
            <person name="Sproer C."/>
            <person name="Klenk H.-P."/>
        </authorList>
    </citation>
    <scope>NUCLEOTIDE SEQUENCE [LARGE SCALE GENOMIC DNA]</scope>
    <source>
        <strain evidence="2 3">L21-Spi-D4</strain>
    </source>
</reference>
<dbReference type="STRING" id="1307839.L21SP5_00360"/>
<dbReference type="EMBL" id="CP013118">
    <property type="protein sequence ID" value="ALO14039.1"/>
    <property type="molecule type" value="Genomic_DNA"/>
</dbReference>
<dbReference type="InterPro" id="IPR038694">
    <property type="entry name" value="DUF427_sf"/>
</dbReference>
<sequence>MRVIWNNQLVAESDKTIVVENNYYFPPESIHQSFFEQNNKETFCPWKGKASYYNLVHGEDKDEAAAWYYPEPKAAASNIKNHVAFDKSVVKIEDI</sequence>
<dbReference type="InterPro" id="IPR007361">
    <property type="entry name" value="DUF427"/>
</dbReference>
<name>A0A0S2HVG8_9BACT</name>
<dbReference type="Gene3D" id="2.170.150.40">
    <property type="entry name" value="Domain of unknown function (DUF427)"/>
    <property type="match status" value="1"/>
</dbReference>
<feature type="domain" description="DUF427" evidence="1">
    <location>
        <begin position="1"/>
        <end position="87"/>
    </location>
</feature>
<dbReference type="KEGG" id="blq:L21SP5_00360"/>
<protein>
    <recommendedName>
        <fullName evidence="1">DUF427 domain-containing protein</fullName>
    </recommendedName>
</protein>
<accession>A0A0S2HVG8</accession>
<dbReference type="PANTHER" id="PTHR34310:SF5">
    <property type="entry name" value="DUF427 DOMAIN PROTEIN (AFU_ORTHOLOGUE AFUA_3G02220)"/>
    <property type="match status" value="1"/>
</dbReference>